<evidence type="ECO:0000313" key="8">
    <source>
        <dbReference type="Proteomes" id="UP001652625"/>
    </source>
</evidence>
<evidence type="ECO:0000256" key="4">
    <source>
        <dbReference type="ARBA" id="ARBA00023136"/>
    </source>
</evidence>
<protein>
    <submittedName>
        <fullName evidence="9">Extracellular calcium-sensing receptor-like</fullName>
    </submittedName>
</protein>
<organism evidence="8 9">
    <name type="scientific">Hydra vulgaris</name>
    <name type="common">Hydra</name>
    <name type="synonym">Hydra attenuata</name>
    <dbReference type="NCBI Taxonomy" id="6087"/>
    <lineage>
        <taxon>Eukaryota</taxon>
        <taxon>Metazoa</taxon>
        <taxon>Cnidaria</taxon>
        <taxon>Hydrozoa</taxon>
        <taxon>Hydroidolina</taxon>
        <taxon>Anthoathecata</taxon>
        <taxon>Aplanulata</taxon>
        <taxon>Hydridae</taxon>
        <taxon>Hydra</taxon>
    </lineage>
</organism>
<evidence type="ECO:0000259" key="7">
    <source>
        <dbReference type="Pfam" id="PF01094"/>
    </source>
</evidence>
<comment type="subcellular location">
    <subcellularLocation>
        <location evidence="1">Membrane</location>
        <topology evidence="1">Multi-pass membrane protein</topology>
    </subcellularLocation>
</comment>
<dbReference type="Gene3D" id="3.40.50.2300">
    <property type="match status" value="2"/>
</dbReference>
<evidence type="ECO:0000313" key="9">
    <source>
        <dbReference type="RefSeq" id="XP_065658043.1"/>
    </source>
</evidence>
<name>A0ABM4C8U7_HYDVU</name>
<keyword evidence="3" id="KW-1133">Transmembrane helix</keyword>
<gene>
    <name evidence="9" type="primary">LOC136082560</name>
</gene>
<evidence type="ECO:0000256" key="5">
    <source>
        <dbReference type="ARBA" id="ARBA00023170"/>
    </source>
</evidence>
<dbReference type="InterPro" id="IPR001828">
    <property type="entry name" value="ANF_lig-bd_rcpt"/>
</dbReference>
<proteinExistence type="predicted"/>
<dbReference type="InterPro" id="IPR000337">
    <property type="entry name" value="GPCR_3"/>
</dbReference>
<reference evidence="9" key="1">
    <citation type="submission" date="2025-08" db="UniProtKB">
        <authorList>
            <consortium name="RefSeq"/>
        </authorList>
    </citation>
    <scope>IDENTIFICATION</scope>
</reference>
<keyword evidence="2" id="KW-0812">Transmembrane</keyword>
<keyword evidence="6" id="KW-0325">Glycoprotein</keyword>
<keyword evidence="4" id="KW-0472">Membrane</keyword>
<sequence length="322" mass="36767">MVAVILKIPAQRIHDGKYILNPPAIYWASAIVHTILKINTNNWILPNIQIGFDIRDSRNEVNCASVHTIDFLLKKSKQSKLIGVVGPASSSLSAAVSSILLADFIPQISYSSTSSSLSKRNVYRNFLRTVPSDIYQAIAIVDLLKHFGWDYVSLFTSDDDYGYFGQEQIRIVAKKKNVCFSTIKIFKENIESHELIETVERIKKHSRVVVLWCSAHDAIKIISKTFESGIHDVTWLGTEQWASSSEIIRVKKSHNILILRLNHEIIGDLEQDIWNSKVLSRINCKNPWYREYINDNCSQKQSGPFKLLPNQKQAQVLYMSEF</sequence>
<accession>A0ABM4C8U7</accession>
<dbReference type="GeneID" id="136082560"/>
<keyword evidence="8" id="KW-1185">Reference proteome</keyword>
<dbReference type="SUPFAM" id="SSF53822">
    <property type="entry name" value="Periplasmic binding protein-like I"/>
    <property type="match status" value="1"/>
</dbReference>
<dbReference type="RefSeq" id="XP_065658043.1">
    <property type="nucleotide sequence ID" value="XM_065801971.1"/>
</dbReference>
<feature type="domain" description="Receptor ligand binding region" evidence="7">
    <location>
        <begin position="28"/>
        <end position="251"/>
    </location>
</feature>
<keyword evidence="5" id="KW-0675">Receptor</keyword>
<dbReference type="Pfam" id="PF01094">
    <property type="entry name" value="ANF_receptor"/>
    <property type="match status" value="1"/>
</dbReference>
<evidence type="ECO:0000256" key="6">
    <source>
        <dbReference type="ARBA" id="ARBA00023180"/>
    </source>
</evidence>
<dbReference type="InterPro" id="IPR028082">
    <property type="entry name" value="Peripla_BP_I"/>
</dbReference>
<dbReference type="PRINTS" id="PR00248">
    <property type="entry name" value="GPCRMGR"/>
</dbReference>
<evidence type="ECO:0000256" key="2">
    <source>
        <dbReference type="ARBA" id="ARBA00022692"/>
    </source>
</evidence>
<dbReference type="InterPro" id="IPR050726">
    <property type="entry name" value="mGluR"/>
</dbReference>
<dbReference type="Proteomes" id="UP001652625">
    <property type="component" value="Chromosome 07"/>
</dbReference>
<evidence type="ECO:0000256" key="1">
    <source>
        <dbReference type="ARBA" id="ARBA00004141"/>
    </source>
</evidence>
<dbReference type="PANTHER" id="PTHR24060">
    <property type="entry name" value="METABOTROPIC GLUTAMATE RECEPTOR"/>
    <property type="match status" value="1"/>
</dbReference>
<evidence type="ECO:0000256" key="3">
    <source>
        <dbReference type="ARBA" id="ARBA00022989"/>
    </source>
</evidence>